<evidence type="ECO:0000256" key="1">
    <source>
        <dbReference type="SAM" id="MobiDB-lite"/>
    </source>
</evidence>
<dbReference type="PANTHER" id="PTHR33167:SF26">
    <property type="entry name" value="EXPRESSED PROTEIN"/>
    <property type="match status" value="1"/>
</dbReference>
<evidence type="ECO:0000313" key="2">
    <source>
        <dbReference type="EMBL" id="KAJ6842036.1"/>
    </source>
</evidence>
<reference evidence="2" key="2">
    <citation type="submission" date="2023-04" db="EMBL/GenBank/DDBJ databases">
        <authorList>
            <person name="Bruccoleri R.E."/>
            <person name="Oakeley E.J."/>
            <person name="Faust A.-M."/>
            <person name="Dessus-Babus S."/>
            <person name="Altorfer M."/>
            <person name="Burckhardt D."/>
            <person name="Oertli M."/>
            <person name="Naumann U."/>
            <person name="Petersen F."/>
            <person name="Wong J."/>
        </authorList>
    </citation>
    <scope>NUCLEOTIDE SEQUENCE</scope>
    <source>
        <strain evidence="2">GSM-AAB239-AS_SAM_17_03QT</strain>
        <tissue evidence="2">Leaf</tissue>
    </source>
</reference>
<organism evidence="2 3">
    <name type="scientific">Iris pallida</name>
    <name type="common">Sweet iris</name>
    <dbReference type="NCBI Taxonomy" id="29817"/>
    <lineage>
        <taxon>Eukaryota</taxon>
        <taxon>Viridiplantae</taxon>
        <taxon>Streptophyta</taxon>
        <taxon>Embryophyta</taxon>
        <taxon>Tracheophyta</taxon>
        <taxon>Spermatophyta</taxon>
        <taxon>Magnoliopsida</taxon>
        <taxon>Liliopsida</taxon>
        <taxon>Asparagales</taxon>
        <taxon>Iridaceae</taxon>
        <taxon>Iridoideae</taxon>
        <taxon>Irideae</taxon>
        <taxon>Iris</taxon>
    </lineage>
</organism>
<dbReference type="AlphaFoldDB" id="A0AAX6HLW2"/>
<proteinExistence type="predicted"/>
<dbReference type="PANTHER" id="PTHR33167">
    <property type="entry name" value="TRANSCRIPTION FACTOR, PUTATIVE (DUF863)-RELATED"/>
    <property type="match status" value="1"/>
</dbReference>
<dbReference type="EMBL" id="JANAVB010008197">
    <property type="protein sequence ID" value="KAJ6842036.1"/>
    <property type="molecule type" value="Genomic_DNA"/>
</dbReference>
<protein>
    <submittedName>
        <fullName evidence="2">Uncharacterized protein</fullName>
    </submittedName>
</protein>
<dbReference type="Proteomes" id="UP001140949">
    <property type="component" value="Unassembled WGS sequence"/>
</dbReference>
<feature type="region of interest" description="Disordered" evidence="1">
    <location>
        <begin position="72"/>
        <end position="92"/>
    </location>
</feature>
<reference evidence="2" key="1">
    <citation type="journal article" date="2023" name="GigaByte">
        <title>Genome assembly of the bearded iris, Iris pallida Lam.</title>
        <authorList>
            <person name="Bruccoleri R.E."/>
            <person name="Oakeley E.J."/>
            <person name="Faust A.M.E."/>
            <person name="Altorfer M."/>
            <person name="Dessus-Babus S."/>
            <person name="Burckhardt D."/>
            <person name="Oertli M."/>
            <person name="Naumann U."/>
            <person name="Petersen F."/>
            <person name="Wong J."/>
        </authorList>
    </citation>
    <scope>NUCLEOTIDE SEQUENCE</scope>
    <source>
        <strain evidence="2">GSM-AAB239-AS_SAM_17_03QT</strain>
    </source>
</reference>
<sequence length="184" mass="20597">MAPVDQDFHTAPPSGEVTGRMGISLKQQCDKQSMKTAILNQEAIFRQQVHELHRLYRVQKQLMRNAKDTRLGNENGSCCQPRYSHRDEGGPRRAIDLERPAEECTGYELESDLELTLATGCRRKKRGMAMASYTSDSSSSSVSGGSKLATVLRSRVPSSDQHRSFDLEKPQTPWILPCLSLKMA</sequence>
<keyword evidence="3" id="KW-1185">Reference proteome</keyword>
<gene>
    <name evidence="2" type="ORF">M6B38_304235</name>
</gene>
<comment type="caution">
    <text evidence="2">The sequence shown here is derived from an EMBL/GenBank/DDBJ whole genome shotgun (WGS) entry which is preliminary data.</text>
</comment>
<accession>A0AAX6HLW2</accession>
<name>A0AAX6HLW2_IRIPA</name>
<evidence type="ECO:0000313" key="3">
    <source>
        <dbReference type="Proteomes" id="UP001140949"/>
    </source>
</evidence>